<proteinExistence type="predicted"/>
<organism evidence="2 3">
    <name type="scientific">Deinococcus multiflagellatus</name>
    <dbReference type="NCBI Taxonomy" id="1656887"/>
    <lineage>
        <taxon>Bacteria</taxon>
        <taxon>Thermotogati</taxon>
        <taxon>Deinococcota</taxon>
        <taxon>Deinococci</taxon>
        <taxon>Deinococcales</taxon>
        <taxon>Deinococcaceae</taxon>
        <taxon>Deinococcus</taxon>
    </lineage>
</organism>
<dbReference type="EMBL" id="JBHSWB010000001">
    <property type="protein sequence ID" value="MFC6661910.1"/>
    <property type="molecule type" value="Genomic_DNA"/>
</dbReference>
<accession>A0ABW1ZND4</accession>
<gene>
    <name evidence="2" type="ORF">ACFP90_17445</name>
</gene>
<name>A0ABW1ZND4_9DEIO</name>
<evidence type="ECO:0000256" key="1">
    <source>
        <dbReference type="SAM" id="MobiDB-lite"/>
    </source>
</evidence>
<feature type="region of interest" description="Disordered" evidence="1">
    <location>
        <begin position="51"/>
        <end position="72"/>
    </location>
</feature>
<feature type="compositionally biased region" description="Low complexity" evidence="1">
    <location>
        <begin position="57"/>
        <end position="67"/>
    </location>
</feature>
<dbReference type="Proteomes" id="UP001596317">
    <property type="component" value="Unassembled WGS sequence"/>
</dbReference>
<dbReference type="RefSeq" id="WP_224611614.1">
    <property type="nucleotide sequence ID" value="NZ_JAIQXV010000019.1"/>
</dbReference>
<reference evidence="3" key="1">
    <citation type="journal article" date="2019" name="Int. J. Syst. Evol. Microbiol.">
        <title>The Global Catalogue of Microorganisms (GCM) 10K type strain sequencing project: providing services to taxonomists for standard genome sequencing and annotation.</title>
        <authorList>
            <consortium name="The Broad Institute Genomics Platform"/>
            <consortium name="The Broad Institute Genome Sequencing Center for Infectious Disease"/>
            <person name="Wu L."/>
            <person name="Ma J."/>
        </authorList>
    </citation>
    <scope>NUCLEOTIDE SEQUENCE [LARGE SCALE GENOMIC DNA]</scope>
    <source>
        <strain evidence="3">CCUG 63830</strain>
    </source>
</reference>
<sequence length="144" mass="15311">MTGPTSTRTDKGVRGFELDIHVAFAQPLPEAQARAALLALEGLTVDLYRPHPSPLHADPAATPDPAAGVPSARLTGPLRDPGAVRAALAALLGGPARYVEVGVRGFLRSAGGQTEWMPWRRNQVLPRAQVTAVTFEEGVRFVLE</sequence>
<evidence type="ECO:0000313" key="3">
    <source>
        <dbReference type="Proteomes" id="UP001596317"/>
    </source>
</evidence>
<evidence type="ECO:0000313" key="2">
    <source>
        <dbReference type="EMBL" id="MFC6661910.1"/>
    </source>
</evidence>
<protein>
    <submittedName>
        <fullName evidence="2">Uncharacterized protein</fullName>
    </submittedName>
</protein>
<keyword evidence="3" id="KW-1185">Reference proteome</keyword>
<comment type="caution">
    <text evidence="2">The sequence shown here is derived from an EMBL/GenBank/DDBJ whole genome shotgun (WGS) entry which is preliminary data.</text>
</comment>